<organism evidence="2 3">
    <name type="scientific">Ferrimonas balearica (strain DSM 9799 / CCM 4581 / KCTC 23876 / PAT)</name>
    <dbReference type="NCBI Taxonomy" id="550540"/>
    <lineage>
        <taxon>Bacteria</taxon>
        <taxon>Pseudomonadati</taxon>
        <taxon>Pseudomonadota</taxon>
        <taxon>Gammaproteobacteria</taxon>
        <taxon>Alteromonadales</taxon>
        <taxon>Ferrimonadaceae</taxon>
        <taxon>Ferrimonas</taxon>
    </lineage>
</organism>
<evidence type="ECO:0000313" key="2">
    <source>
        <dbReference type="EMBL" id="ADN76617.1"/>
    </source>
</evidence>
<dbReference type="CDD" id="cd05266">
    <property type="entry name" value="SDR_a4"/>
    <property type="match status" value="1"/>
</dbReference>
<dbReference type="GeneID" id="67182627"/>
<dbReference type="GO" id="GO:0005737">
    <property type="term" value="C:cytoplasm"/>
    <property type="evidence" value="ECO:0007669"/>
    <property type="project" value="TreeGrafter"/>
</dbReference>
<evidence type="ECO:0000259" key="1">
    <source>
        <dbReference type="Pfam" id="PF13460"/>
    </source>
</evidence>
<dbReference type="Gene3D" id="3.40.50.720">
    <property type="entry name" value="NAD(P)-binding Rossmann-like Domain"/>
    <property type="match status" value="1"/>
</dbReference>
<dbReference type="STRING" id="550540.Fbal_2415"/>
<gene>
    <name evidence="2" type="ordered locus">Fbal_2415</name>
</gene>
<dbReference type="InterPro" id="IPR016040">
    <property type="entry name" value="NAD(P)-bd_dom"/>
</dbReference>
<dbReference type="OrthoDB" id="751203at2"/>
<protein>
    <submittedName>
        <fullName evidence="2">NAD-dependent epimerase/dehydratase</fullName>
    </submittedName>
</protein>
<dbReference type="Proteomes" id="UP000006683">
    <property type="component" value="Chromosome"/>
</dbReference>
<evidence type="ECO:0000313" key="3">
    <source>
        <dbReference type="Proteomes" id="UP000006683"/>
    </source>
</evidence>
<reference evidence="2 3" key="1">
    <citation type="journal article" date="2010" name="Stand. Genomic Sci.">
        <title>Complete genome sequence of Ferrimonas balearica type strain (PAT).</title>
        <authorList>
            <person name="Nolan M."/>
            <person name="Sikorski J."/>
            <person name="Davenport K."/>
            <person name="Lucas S."/>
            <person name="Glavina Del Rio T."/>
            <person name="Tice H."/>
            <person name="Cheng J."/>
            <person name="Goodwin L."/>
            <person name="Pitluck S."/>
            <person name="Liolios K."/>
            <person name="Ivanova N."/>
            <person name="Mavromatis K."/>
            <person name="Ovchinnikova G."/>
            <person name="Pati A."/>
            <person name="Chen A."/>
            <person name="Palaniappan K."/>
            <person name="Land M."/>
            <person name="Hauser L."/>
            <person name="Chang Y."/>
            <person name="Jeffries C."/>
            <person name="Tapia R."/>
            <person name="Brettin T."/>
            <person name="Detter J."/>
            <person name="Han C."/>
            <person name="Yasawong M."/>
            <person name="Rohde M."/>
            <person name="Tindall B."/>
            <person name="Goker M."/>
            <person name="Woyke T."/>
            <person name="Bristow J."/>
            <person name="Eisen J."/>
            <person name="Markowitz V."/>
            <person name="Hugenholtz P."/>
            <person name="Kyrpides N."/>
            <person name="Klenk H."/>
            <person name="Lapidus A."/>
        </authorList>
    </citation>
    <scope>NUCLEOTIDE SEQUENCE [LARGE SCALE GENOMIC DNA]</scope>
    <source>
        <strain evidence="3">DSM 9799 / CCM 4581 / KCTC 23876 / PAT</strain>
    </source>
</reference>
<dbReference type="InterPro" id="IPR036291">
    <property type="entry name" value="NAD(P)-bd_dom_sf"/>
</dbReference>
<proteinExistence type="predicted"/>
<dbReference type="AlphaFoldDB" id="E1SMU8"/>
<dbReference type="Pfam" id="PF13460">
    <property type="entry name" value="NAD_binding_10"/>
    <property type="match status" value="1"/>
</dbReference>
<dbReference type="PANTHER" id="PTHR48079:SF6">
    <property type="entry name" value="NAD(P)-BINDING DOMAIN-CONTAINING PROTEIN-RELATED"/>
    <property type="match status" value="1"/>
</dbReference>
<dbReference type="InterPro" id="IPR051783">
    <property type="entry name" value="NAD(P)-dependent_oxidoreduct"/>
</dbReference>
<dbReference type="SUPFAM" id="SSF51735">
    <property type="entry name" value="NAD(P)-binding Rossmann-fold domains"/>
    <property type="match status" value="1"/>
</dbReference>
<dbReference type="HOGENOM" id="CLU_007383_11_1_6"/>
<dbReference type="KEGG" id="fbl:Fbal_2415"/>
<dbReference type="RefSeq" id="WP_013345923.1">
    <property type="nucleotide sequence ID" value="NC_014541.1"/>
</dbReference>
<dbReference type="EMBL" id="CP002209">
    <property type="protein sequence ID" value="ADN76617.1"/>
    <property type="molecule type" value="Genomic_DNA"/>
</dbReference>
<dbReference type="eggNOG" id="COG0451">
    <property type="taxonomic scope" value="Bacteria"/>
</dbReference>
<keyword evidence="3" id="KW-1185">Reference proteome</keyword>
<dbReference type="PANTHER" id="PTHR48079">
    <property type="entry name" value="PROTEIN YEEZ"/>
    <property type="match status" value="1"/>
</dbReference>
<name>E1SMU8_FERBD</name>
<dbReference type="GO" id="GO:0004029">
    <property type="term" value="F:aldehyde dehydrogenase (NAD+) activity"/>
    <property type="evidence" value="ECO:0007669"/>
    <property type="project" value="TreeGrafter"/>
</dbReference>
<sequence length="270" mass="29183">MQSLSIVGCGWLGLSLAEQLQSLGYAVRGCSRNPDTLAYLAQLGIPAFTLDIDEQLECDDLPGLLQAQVLFVNVPPGRSPSARPYAERMSMLAEAAWAHGIRRVVFVSSTAVYANGEQVDEQSALDESPRAAQMQEAEQVFVRRFGDGVTILRPAGLVGGERHPGRFLAGREGLPGAAAPVNLVHRDDVIGAVIRVLEAQAFGQVFNLSAPHHPSRGEFYPHAAKALGLEPPQFSDEPMAVKRVLGQRIVDQLGFSYRYPDPMTMPPLSA</sequence>
<feature type="domain" description="NAD(P)-binding" evidence="1">
    <location>
        <begin position="10"/>
        <end position="198"/>
    </location>
</feature>
<accession>E1SMU8</accession>